<dbReference type="OrthoDB" id="35688at2157"/>
<comment type="similarity">
    <text evidence="1">Belongs to the ATP-dependent AMP-binding enzyme family.</text>
</comment>
<evidence type="ECO:0000313" key="9">
    <source>
        <dbReference type="Proteomes" id="UP000186914"/>
    </source>
</evidence>
<dbReference type="InterPro" id="IPR042099">
    <property type="entry name" value="ANL_N_sf"/>
</dbReference>
<dbReference type="InterPro" id="IPR000873">
    <property type="entry name" value="AMP-dep_synth/lig_dom"/>
</dbReference>
<dbReference type="InterPro" id="IPR010192">
    <property type="entry name" value="MenE"/>
</dbReference>
<dbReference type="GO" id="GO:0006631">
    <property type="term" value="P:fatty acid metabolic process"/>
    <property type="evidence" value="ECO:0007669"/>
    <property type="project" value="TreeGrafter"/>
</dbReference>
<accession>A0A1N6WLX1</accession>
<organism evidence="8 9">
    <name type="scientific">Haladaptatus litoreus</name>
    <dbReference type="NCBI Taxonomy" id="553468"/>
    <lineage>
        <taxon>Archaea</taxon>
        <taxon>Methanobacteriati</taxon>
        <taxon>Methanobacteriota</taxon>
        <taxon>Stenosarchaea group</taxon>
        <taxon>Halobacteria</taxon>
        <taxon>Halobacteriales</taxon>
        <taxon>Haladaptataceae</taxon>
        <taxon>Haladaptatus</taxon>
    </lineage>
</organism>
<proteinExistence type="inferred from homology"/>
<evidence type="ECO:0000256" key="2">
    <source>
        <dbReference type="ARBA" id="ARBA00022428"/>
    </source>
</evidence>
<name>A0A1N6WLX1_9EURY</name>
<evidence type="ECO:0000256" key="1">
    <source>
        <dbReference type="ARBA" id="ARBA00006432"/>
    </source>
</evidence>
<evidence type="ECO:0000256" key="3">
    <source>
        <dbReference type="ARBA" id="ARBA00022598"/>
    </source>
</evidence>
<evidence type="ECO:0000259" key="6">
    <source>
        <dbReference type="Pfam" id="PF00501"/>
    </source>
</evidence>
<dbReference type="PANTHER" id="PTHR43201">
    <property type="entry name" value="ACYL-COA SYNTHETASE"/>
    <property type="match status" value="1"/>
</dbReference>
<keyword evidence="5" id="KW-0067">ATP-binding</keyword>
<dbReference type="NCBIfam" id="TIGR01923">
    <property type="entry name" value="menE"/>
    <property type="match status" value="1"/>
</dbReference>
<evidence type="ECO:0000256" key="5">
    <source>
        <dbReference type="ARBA" id="ARBA00022840"/>
    </source>
</evidence>
<feature type="domain" description="AMP-binding enzyme C-terminal" evidence="7">
    <location>
        <begin position="412"/>
        <end position="485"/>
    </location>
</feature>
<dbReference type="GO" id="GO:0008756">
    <property type="term" value="F:o-succinylbenzoate-CoA ligase activity"/>
    <property type="evidence" value="ECO:0007669"/>
    <property type="project" value="InterPro"/>
</dbReference>
<feature type="domain" description="AMP-dependent synthetase/ligase" evidence="6">
    <location>
        <begin position="11"/>
        <end position="359"/>
    </location>
</feature>
<evidence type="ECO:0000256" key="4">
    <source>
        <dbReference type="ARBA" id="ARBA00022741"/>
    </source>
</evidence>
<reference evidence="9" key="1">
    <citation type="submission" date="2017-01" db="EMBL/GenBank/DDBJ databases">
        <authorList>
            <person name="Varghese N."/>
            <person name="Submissions S."/>
        </authorList>
    </citation>
    <scope>NUCLEOTIDE SEQUENCE [LARGE SCALE GENOMIC DNA]</scope>
    <source>
        <strain evidence="9">CGMCC 1.7737</strain>
    </source>
</reference>
<keyword evidence="4" id="KW-0547">Nucleotide-binding</keyword>
<dbReference type="RefSeq" id="WP_076428100.1">
    <property type="nucleotide sequence ID" value="NZ_FTNO01000001.1"/>
</dbReference>
<keyword evidence="2" id="KW-0474">Menaquinone biosynthesis</keyword>
<dbReference type="GO" id="GO:0009234">
    <property type="term" value="P:menaquinone biosynthetic process"/>
    <property type="evidence" value="ECO:0007669"/>
    <property type="project" value="UniProtKB-KW"/>
</dbReference>
<dbReference type="PANTHER" id="PTHR43201:SF5">
    <property type="entry name" value="MEDIUM-CHAIN ACYL-COA LIGASE ACSF2, MITOCHONDRIAL"/>
    <property type="match status" value="1"/>
</dbReference>
<protein>
    <submittedName>
        <fullName evidence="8">O-succinylbenzoic acid--CoA ligase</fullName>
    </submittedName>
</protein>
<dbReference type="Pfam" id="PF13193">
    <property type="entry name" value="AMP-binding_C"/>
    <property type="match status" value="1"/>
</dbReference>
<dbReference type="EMBL" id="FTNO01000001">
    <property type="protein sequence ID" value="SIQ91020.1"/>
    <property type="molecule type" value="Genomic_DNA"/>
</dbReference>
<keyword evidence="9" id="KW-1185">Reference proteome</keyword>
<evidence type="ECO:0000259" key="7">
    <source>
        <dbReference type="Pfam" id="PF13193"/>
    </source>
</evidence>
<dbReference type="Gene3D" id="3.40.50.12780">
    <property type="entry name" value="N-terminal domain of ligase-like"/>
    <property type="match status" value="1"/>
</dbReference>
<dbReference type="AlphaFoldDB" id="A0A1N6WLX1"/>
<dbReference type="GO" id="GO:0031956">
    <property type="term" value="F:medium-chain fatty acid-CoA ligase activity"/>
    <property type="evidence" value="ECO:0007669"/>
    <property type="project" value="TreeGrafter"/>
</dbReference>
<dbReference type="InterPro" id="IPR045851">
    <property type="entry name" value="AMP-bd_C_sf"/>
</dbReference>
<gene>
    <name evidence="8" type="ORF">SAMN05421858_0781</name>
</gene>
<keyword evidence="3 8" id="KW-0436">Ligase</keyword>
<dbReference type="Gene3D" id="3.30.300.30">
    <property type="match status" value="1"/>
</dbReference>
<evidence type="ECO:0000313" key="8">
    <source>
        <dbReference type="EMBL" id="SIQ91020.1"/>
    </source>
</evidence>
<dbReference type="InterPro" id="IPR025110">
    <property type="entry name" value="AMP-bd_C"/>
</dbReference>
<dbReference type="GO" id="GO:0005524">
    <property type="term" value="F:ATP binding"/>
    <property type="evidence" value="ECO:0007669"/>
    <property type="project" value="UniProtKB-KW"/>
</dbReference>
<dbReference type="SUPFAM" id="SSF56801">
    <property type="entry name" value="Acetyl-CoA synthetase-like"/>
    <property type="match status" value="1"/>
</dbReference>
<dbReference type="Proteomes" id="UP000186914">
    <property type="component" value="Unassembled WGS sequence"/>
</dbReference>
<dbReference type="InterPro" id="IPR020845">
    <property type="entry name" value="AMP-binding_CS"/>
</dbReference>
<sequence length="497" mass="53446">MKSQNTVDWLTHRADVSPEATALIEAEDGGKWTYSDLDSAVEETAGRLAELGLRAGDHLGILMETRMASIRLVHAAMRLGCVLVPLNVRLAEPELRRQVGHTDLSALVCEAETESTACEISGDVPVASVDASTDATLGECERAEFTAKRWSHDDPQVMLFTSGTTGNPKAVVLTMGNLFASATASAFRLGVLPDDRWHLCLSTYHMGGLAPLLRSTLYGTTVVVQTGTGFDPEATLENVRRYGATGISLVPTMLRRMLDAGTISDSLRFVLLGGAPARDELIRECEKRGVPVCPTYGMTETASQIATARPEEAFSSLGTVGRPLVFTDVTVLDEDGNPTEPGIAGELVVSGPTVMAGYYGNPEATNAAFGDYGLHTGDVGYRDEGGRIWVLNRRSDRIVTGGENVHPGEVVAVLRDHPAIREVAVVGVEDDEWGERIGALVVPVDGETEAMSLESVREFCEGRLAGYKHPRLLETAVELPRTTSGTIDREAVREQLR</sequence>
<dbReference type="Pfam" id="PF00501">
    <property type="entry name" value="AMP-binding"/>
    <property type="match status" value="1"/>
</dbReference>
<dbReference type="PROSITE" id="PS00455">
    <property type="entry name" value="AMP_BINDING"/>
    <property type="match status" value="1"/>
</dbReference>